<dbReference type="PROSITE" id="PS51257">
    <property type="entry name" value="PROKAR_LIPOPROTEIN"/>
    <property type="match status" value="1"/>
</dbReference>
<feature type="transmembrane region" description="Helical" evidence="1">
    <location>
        <begin position="57"/>
        <end position="86"/>
    </location>
</feature>
<feature type="transmembrane region" description="Helical" evidence="1">
    <location>
        <begin position="177"/>
        <end position="200"/>
    </location>
</feature>
<feature type="transmembrane region" description="Helical" evidence="1">
    <location>
        <begin position="12"/>
        <end position="37"/>
    </location>
</feature>
<feature type="transmembrane region" description="Helical" evidence="1">
    <location>
        <begin position="212"/>
        <end position="235"/>
    </location>
</feature>
<organism evidence="2 3">
    <name type="scientific">Candidatus Acetatifactor stercoripullorum</name>
    <dbReference type="NCBI Taxonomy" id="2838414"/>
    <lineage>
        <taxon>Bacteria</taxon>
        <taxon>Bacillati</taxon>
        <taxon>Bacillota</taxon>
        <taxon>Clostridia</taxon>
        <taxon>Lachnospirales</taxon>
        <taxon>Lachnospiraceae</taxon>
        <taxon>Acetatifactor</taxon>
    </lineage>
</organism>
<keyword evidence="1" id="KW-1133">Transmembrane helix</keyword>
<feature type="transmembrane region" description="Helical" evidence="1">
    <location>
        <begin position="122"/>
        <end position="147"/>
    </location>
</feature>
<dbReference type="AlphaFoldDB" id="A0A9D1UBT3"/>
<reference evidence="2" key="2">
    <citation type="submission" date="2021-04" db="EMBL/GenBank/DDBJ databases">
        <authorList>
            <person name="Gilroy R."/>
        </authorList>
    </citation>
    <scope>NUCLEOTIDE SEQUENCE</scope>
    <source>
        <strain evidence="2">CHK195-6426</strain>
    </source>
</reference>
<proteinExistence type="predicted"/>
<gene>
    <name evidence="2" type="ORF">H9742_11065</name>
</gene>
<dbReference type="Proteomes" id="UP000824265">
    <property type="component" value="Unassembled WGS sequence"/>
</dbReference>
<keyword evidence="1" id="KW-0812">Transmembrane</keyword>
<protein>
    <submittedName>
        <fullName evidence="2">Uncharacterized protein</fullName>
    </submittedName>
</protein>
<sequence>MLGKLVKYEWKGTYKVCGLILACVAAFTVLGCLSLKMPALDAALKAVENGGSTGTSFGVLDGMAVLTLVLYVLALVGASYGILIYLGVHFYKSMYSDEGYLTHTLPVTANQLLISKILVGGIWMILVLLAIVASIVALFSAFLGMYLQITPVEIFQEFGAAMAELFGEAGEVLRVRVIHLAVILIITCVAGSFCSIAMLFGSITMGQLFSKYRALMAIVCYIGVYILNTILGSVVQMPFTVSFMMQQNAPHQNDVWVLDYYNNIFDVSFLLTLVMGAVLYFAARMILVRKFDLE</sequence>
<evidence type="ECO:0000313" key="2">
    <source>
        <dbReference type="EMBL" id="HIW82032.1"/>
    </source>
</evidence>
<feature type="transmembrane region" description="Helical" evidence="1">
    <location>
        <begin position="264"/>
        <end position="283"/>
    </location>
</feature>
<dbReference type="EMBL" id="DXGH01000061">
    <property type="protein sequence ID" value="HIW82032.1"/>
    <property type="molecule type" value="Genomic_DNA"/>
</dbReference>
<evidence type="ECO:0000313" key="3">
    <source>
        <dbReference type="Proteomes" id="UP000824265"/>
    </source>
</evidence>
<accession>A0A9D1UBT3</accession>
<keyword evidence="1" id="KW-0472">Membrane</keyword>
<evidence type="ECO:0000256" key="1">
    <source>
        <dbReference type="SAM" id="Phobius"/>
    </source>
</evidence>
<name>A0A9D1UBT3_9FIRM</name>
<comment type="caution">
    <text evidence="2">The sequence shown here is derived from an EMBL/GenBank/DDBJ whole genome shotgun (WGS) entry which is preliminary data.</text>
</comment>
<reference evidence="2" key="1">
    <citation type="journal article" date="2021" name="PeerJ">
        <title>Extensive microbial diversity within the chicken gut microbiome revealed by metagenomics and culture.</title>
        <authorList>
            <person name="Gilroy R."/>
            <person name="Ravi A."/>
            <person name="Getino M."/>
            <person name="Pursley I."/>
            <person name="Horton D.L."/>
            <person name="Alikhan N.F."/>
            <person name="Baker D."/>
            <person name="Gharbi K."/>
            <person name="Hall N."/>
            <person name="Watson M."/>
            <person name="Adriaenssens E.M."/>
            <person name="Foster-Nyarko E."/>
            <person name="Jarju S."/>
            <person name="Secka A."/>
            <person name="Antonio M."/>
            <person name="Oren A."/>
            <person name="Chaudhuri R.R."/>
            <person name="La Ragione R."/>
            <person name="Hildebrand F."/>
            <person name="Pallen M.J."/>
        </authorList>
    </citation>
    <scope>NUCLEOTIDE SEQUENCE</scope>
    <source>
        <strain evidence="2">CHK195-6426</strain>
    </source>
</reference>